<evidence type="ECO:0000313" key="1">
    <source>
        <dbReference type="EMBL" id="KAI5658961.1"/>
    </source>
</evidence>
<dbReference type="EMBL" id="CM044706">
    <property type="protein sequence ID" value="KAI5658961.1"/>
    <property type="molecule type" value="Genomic_DNA"/>
</dbReference>
<comment type="caution">
    <text evidence="1">The sequence shown here is derived from an EMBL/GenBank/DDBJ whole genome shotgun (WGS) entry which is preliminary data.</text>
</comment>
<evidence type="ECO:0000313" key="2">
    <source>
        <dbReference type="Proteomes" id="UP001060085"/>
    </source>
</evidence>
<proteinExistence type="predicted"/>
<accession>A0ACC0AE02</accession>
<dbReference type="Proteomes" id="UP001060085">
    <property type="component" value="Linkage Group LG06"/>
</dbReference>
<keyword evidence="2" id="KW-1185">Reference proteome</keyword>
<organism evidence="1 2">
    <name type="scientific">Catharanthus roseus</name>
    <name type="common">Madagascar periwinkle</name>
    <name type="synonym">Vinca rosea</name>
    <dbReference type="NCBI Taxonomy" id="4058"/>
    <lineage>
        <taxon>Eukaryota</taxon>
        <taxon>Viridiplantae</taxon>
        <taxon>Streptophyta</taxon>
        <taxon>Embryophyta</taxon>
        <taxon>Tracheophyta</taxon>
        <taxon>Spermatophyta</taxon>
        <taxon>Magnoliopsida</taxon>
        <taxon>eudicotyledons</taxon>
        <taxon>Gunneridae</taxon>
        <taxon>Pentapetalae</taxon>
        <taxon>asterids</taxon>
        <taxon>lamiids</taxon>
        <taxon>Gentianales</taxon>
        <taxon>Apocynaceae</taxon>
        <taxon>Rauvolfioideae</taxon>
        <taxon>Vinceae</taxon>
        <taxon>Catharanthinae</taxon>
        <taxon>Catharanthus</taxon>
    </lineage>
</organism>
<protein>
    <submittedName>
        <fullName evidence="1">Uncharacterized protein</fullName>
    </submittedName>
</protein>
<gene>
    <name evidence="1" type="ORF">M9H77_27754</name>
</gene>
<name>A0ACC0AE02_CATRO</name>
<sequence length="112" mass="12172">MGVQLFCNRALVWCLAGIDYEILELGSDDLIKGSELFPWSPTVTLHVLLNLGVEATLMCLDSLRLPIYARNPHLGSSISINSGHLVPRGTQMPNSITVDLVVGLGISHQNSF</sequence>
<reference evidence="2" key="1">
    <citation type="journal article" date="2023" name="Nat. Plants">
        <title>Single-cell RNA sequencing provides a high-resolution roadmap for understanding the multicellular compartmentation of specialized metabolism.</title>
        <authorList>
            <person name="Sun S."/>
            <person name="Shen X."/>
            <person name="Li Y."/>
            <person name="Li Y."/>
            <person name="Wang S."/>
            <person name="Li R."/>
            <person name="Zhang H."/>
            <person name="Shen G."/>
            <person name="Guo B."/>
            <person name="Wei J."/>
            <person name="Xu J."/>
            <person name="St-Pierre B."/>
            <person name="Chen S."/>
            <person name="Sun C."/>
        </authorList>
    </citation>
    <scope>NUCLEOTIDE SEQUENCE [LARGE SCALE GENOMIC DNA]</scope>
</reference>